<keyword evidence="6 8" id="KW-0472">Membrane</keyword>
<evidence type="ECO:0000256" key="8">
    <source>
        <dbReference type="SAM" id="Phobius"/>
    </source>
</evidence>
<dbReference type="EMBL" id="CP030941">
    <property type="protein sequence ID" value="UUP18730.1"/>
    <property type="molecule type" value="Genomic_DNA"/>
</dbReference>
<dbReference type="PANTHER" id="PTHR38035:SF1">
    <property type="entry name" value="ANCILLARY SECYEG TRANSLOCON SUBUNIT"/>
    <property type="match status" value="1"/>
</dbReference>
<feature type="transmembrane region" description="Helical" evidence="8">
    <location>
        <begin position="26"/>
        <end position="50"/>
    </location>
</feature>
<dbReference type="PANTHER" id="PTHR38035">
    <property type="entry name" value="UPF0070 PROTEIN YFGM"/>
    <property type="match status" value="1"/>
</dbReference>
<keyword evidence="3" id="KW-1003">Cell membrane</keyword>
<dbReference type="Proteomes" id="UP001342418">
    <property type="component" value="Chromosome"/>
</dbReference>
<protein>
    <recommendedName>
        <fullName evidence="9">Ancillary SecYEG translocon subunit/Cell division coordinator CpoB TPR domain-containing protein</fullName>
    </recommendedName>
</protein>
<keyword evidence="7" id="KW-0143">Chaperone</keyword>
<evidence type="ECO:0000256" key="1">
    <source>
        <dbReference type="ARBA" id="ARBA00004167"/>
    </source>
</evidence>
<organism evidence="10 11">
    <name type="scientific">Nitratireductor thuwali</name>
    <dbReference type="NCBI Taxonomy" id="2267699"/>
    <lineage>
        <taxon>Bacteria</taxon>
        <taxon>Pseudomonadati</taxon>
        <taxon>Pseudomonadota</taxon>
        <taxon>Alphaproteobacteria</taxon>
        <taxon>Hyphomicrobiales</taxon>
        <taxon>Phyllobacteriaceae</taxon>
        <taxon>Nitratireductor</taxon>
    </lineage>
</organism>
<comment type="subcellular location">
    <subcellularLocation>
        <location evidence="2">Cell membrane</location>
    </subcellularLocation>
    <subcellularLocation>
        <location evidence="1">Membrane</location>
        <topology evidence="1">Single-pass membrane protein</topology>
    </subcellularLocation>
</comment>
<evidence type="ECO:0000313" key="11">
    <source>
        <dbReference type="Proteomes" id="UP001342418"/>
    </source>
</evidence>
<gene>
    <name evidence="10" type="ORF">NTH_03214</name>
</gene>
<accession>A0ABY5MNR9</accession>
<evidence type="ECO:0000256" key="3">
    <source>
        <dbReference type="ARBA" id="ARBA00022475"/>
    </source>
</evidence>
<dbReference type="InterPro" id="IPR018704">
    <property type="entry name" value="SecYEG/CpoB_TPR"/>
</dbReference>
<evidence type="ECO:0000256" key="5">
    <source>
        <dbReference type="ARBA" id="ARBA00022989"/>
    </source>
</evidence>
<evidence type="ECO:0000256" key="4">
    <source>
        <dbReference type="ARBA" id="ARBA00022692"/>
    </source>
</evidence>
<keyword evidence="5 8" id="KW-1133">Transmembrane helix</keyword>
<evidence type="ECO:0000256" key="6">
    <source>
        <dbReference type="ARBA" id="ARBA00023136"/>
    </source>
</evidence>
<evidence type="ECO:0000256" key="7">
    <source>
        <dbReference type="ARBA" id="ARBA00023186"/>
    </source>
</evidence>
<evidence type="ECO:0000313" key="10">
    <source>
        <dbReference type="EMBL" id="UUP18730.1"/>
    </source>
</evidence>
<reference evidence="10 11" key="1">
    <citation type="submission" date="2018-07" db="EMBL/GenBank/DDBJ databases">
        <title>Genome sequence of Nitratireductor thuwali#1536.</title>
        <authorList>
            <person name="Michoud G."/>
            <person name="Merlino G."/>
            <person name="Sefrji F.O."/>
            <person name="Daffonchio D."/>
        </authorList>
    </citation>
    <scope>NUCLEOTIDE SEQUENCE [LARGE SCALE GENOMIC DNA]</scope>
    <source>
        <strain evidence="11">Nit1536</strain>
    </source>
</reference>
<dbReference type="InterPro" id="IPR026039">
    <property type="entry name" value="YfgM"/>
</dbReference>
<proteinExistence type="predicted"/>
<keyword evidence="11" id="KW-1185">Reference proteome</keyword>
<dbReference type="Pfam" id="PF09976">
    <property type="entry name" value="TPR_21"/>
    <property type="match status" value="1"/>
</dbReference>
<keyword evidence="4 8" id="KW-0812">Transmembrane</keyword>
<evidence type="ECO:0000256" key="2">
    <source>
        <dbReference type="ARBA" id="ARBA00004236"/>
    </source>
</evidence>
<evidence type="ECO:0000259" key="9">
    <source>
        <dbReference type="Pfam" id="PF09976"/>
    </source>
</evidence>
<name>A0ABY5MNR9_9HYPH</name>
<feature type="domain" description="Ancillary SecYEG translocon subunit/Cell division coordinator CpoB TPR" evidence="9">
    <location>
        <begin position="20"/>
        <end position="186"/>
    </location>
</feature>
<sequence length="222" mass="23566">MSDDSFIREVNEELRQDQFKALWKRFGTIAIIVAAVVIAGTAAFVGYEYWTTARANESGDAFARALTLADEGNTAEALVALETLETEGYGSYPLLARMRSAAILADEGRADEAVAKLDAVAADSSAPQALRDIARLRAAYILVDAGSYADVAARAEPLTAEGNAMRHSAREALGLAAWKEGNRENALALFGEIMDDPQAPSGVRDRARLMSELIAGAGTAAN</sequence>
<dbReference type="RefSeq" id="WP_338530939.1">
    <property type="nucleotide sequence ID" value="NZ_CP030941.1"/>
</dbReference>